<evidence type="ECO:0000313" key="2">
    <source>
        <dbReference type="EMBL" id="KAF3508725.1"/>
    </source>
</evidence>
<accession>A0A8S9P1X6</accession>
<dbReference type="AlphaFoldDB" id="A0A8S9P1X6"/>
<gene>
    <name evidence="2" type="ORF">F2Q69_00003275</name>
</gene>
<dbReference type="EMBL" id="QGKX02001521">
    <property type="protein sequence ID" value="KAF3508725.1"/>
    <property type="molecule type" value="Genomic_DNA"/>
</dbReference>
<sequence>MSPDDTPADGNRPSASVTPAPDPSVPEMLQAIMARFVQQEKTNKATSDRLAALAAALGTLDGKNDRAETARRRFFATANPNLGVEQPTDEADPTNEQNQTGFKQLLIQEMAELKLEDPTDPAEVQDPSGSIQFSSIDHSQAGLIISTFSLDPSVPIDPGLEA</sequence>
<evidence type="ECO:0000313" key="3">
    <source>
        <dbReference type="Proteomes" id="UP000712600"/>
    </source>
</evidence>
<feature type="region of interest" description="Disordered" evidence="1">
    <location>
        <begin position="1"/>
        <end position="25"/>
    </location>
</feature>
<name>A0A8S9P1X6_BRACR</name>
<comment type="caution">
    <text evidence="2">The sequence shown here is derived from an EMBL/GenBank/DDBJ whole genome shotgun (WGS) entry which is preliminary data.</text>
</comment>
<organism evidence="2 3">
    <name type="scientific">Brassica cretica</name>
    <name type="common">Mustard</name>
    <dbReference type="NCBI Taxonomy" id="69181"/>
    <lineage>
        <taxon>Eukaryota</taxon>
        <taxon>Viridiplantae</taxon>
        <taxon>Streptophyta</taxon>
        <taxon>Embryophyta</taxon>
        <taxon>Tracheophyta</taxon>
        <taxon>Spermatophyta</taxon>
        <taxon>Magnoliopsida</taxon>
        <taxon>eudicotyledons</taxon>
        <taxon>Gunneridae</taxon>
        <taxon>Pentapetalae</taxon>
        <taxon>rosids</taxon>
        <taxon>malvids</taxon>
        <taxon>Brassicales</taxon>
        <taxon>Brassicaceae</taxon>
        <taxon>Brassiceae</taxon>
        <taxon>Brassica</taxon>
    </lineage>
</organism>
<reference evidence="2" key="1">
    <citation type="submission" date="2019-12" db="EMBL/GenBank/DDBJ databases">
        <title>Genome sequencing and annotation of Brassica cretica.</title>
        <authorList>
            <person name="Studholme D.J."/>
            <person name="Sarris P."/>
        </authorList>
    </citation>
    <scope>NUCLEOTIDE SEQUENCE</scope>
    <source>
        <strain evidence="2">PFS-109/04</strain>
        <tissue evidence="2">Leaf</tissue>
    </source>
</reference>
<dbReference type="Proteomes" id="UP000712600">
    <property type="component" value="Unassembled WGS sequence"/>
</dbReference>
<proteinExistence type="predicted"/>
<protein>
    <submittedName>
        <fullName evidence="2">Uncharacterized protein</fullName>
    </submittedName>
</protein>
<evidence type="ECO:0000256" key="1">
    <source>
        <dbReference type="SAM" id="MobiDB-lite"/>
    </source>
</evidence>
<feature type="region of interest" description="Disordered" evidence="1">
    <location>
        <begin position="78"/>
        <end position="99"/>
    </location>
</feature>